<sequence length="144" mass="15716">MLRWTTPPMKSTARLLVTAALLGLAGCSSPMADFGGKDAARKYTVLNTDNFVVDAADQNAVSCTGLIEQRTTAGNLKVTINIKSRETAPIRVQAQCMFRNAQDIVAEETPWQAFKLEPGDTETLSFVADSPDLRAYSVRVRLVH</sequence>
<comment type="caution">
    <text evidence="1">The sequence shown here is derived from an EMBL/GenBank/DDBJ whole genome shotgun (WGS) entry which is preliminary data.</text>
</comment>
<proteinExistence type="predicted"/>
<dbReference type="InterPro" id="IPR038483">
    <property type="entry name" value="YcfL-like_sf"/>
</dbReference>
<protein>
    <recommendedName>
        <fullName evidence="2">Lipoprotein</fullName>
    </recommendedName>
</protein>
<accession>A0A1J5SLN5</accession>
<evidence type="ECO:0008006" key="2">
    <source>
        <dbReference type="Google" id="ProtNLM"/>
    </source>
</evidence>
<name>A0A1J5SLN5_9ZZZZ</name>
<gene>
    <name evidence="1" type="ORF">GALL_85920</name>
</gene>
<evidence type="ECO:0000313" key="1">
    <source>
        <dbReference type="EMBL" id="OIR09359.1"/>
    </source>
</evidence>
<dbReference type="AlphaFoldDB" id="A0A1J5SLN5"/>
<dbReference type="EMBL" id="MLJW01000027">
    <property type="protein sequence ID" value="OIR09359.1"/>
    <property type="molecule type" value="Genomic_DNA"/>
</dbReference>
<reference evidence="1" key="1">
    <citation type="submission" date="2016-10" db="EMBL/GenBank/DDBJ databases">
        <title>Sequence of Gallionella enrichment culture.</title>
        <authorList>
            <person name="Poehlein A."/>
            <person name="Muehling M."/>
            <person name="Daniel R."/>
        </authorList>
    </citation>
    <scope>NUCLEOTIDE SEQUENCE</scope>
</reference>
<dbReference type="Gene3D" id="2.60.40.3230">
    <property type="match status" value="1"/>
</dbReference>
<dbReference type="PROSITE" id="PS51257">
    <property type="entry name" value="PROKAR_LIPOPROTEIN"/>
    <property type="match status" value="1"/>
</dbReference>
<organism evidence="1">
    <name type="scientific">mine drainage metagenome</name>
    <dbReference type="NCBI Taxonomy" id="410659"/>
    <lineage>
        <taxon>unclassified sequences</taxon>
        <taxon>metagenomes</taxon>
        <taxon>ecological metagenomes</taxon>
    </lineage>
</organism>